<dbReference type="InterPro" id="IPR000677">
    <property type="entry name" value="Chitinase-like"/>
</dbReference>
<dbReference type="AlphaFoldDB" id="A0A396GKD7"/>
<dbReference type="PROSITE" id="PS51910">
    <property type="entry name" value="GH18_2"/>
    <property type="match status" value="1"/>
</dbReference>
<proteinExistence type="predicted"/>
<dbReference type="EMBL" id="PSQE01000008">
    <property type="protein sequence ID" value="RHN40045.1"/>
    <property type="molecule type" value="Genomic_DNA"/>
</dbReference>
<evidence type="ECO:0000259" key="1">
    <source>
        <dbReference type="PROSITE" id="PS51910"/>
    </source>
</evidence>
<dbReference type="EMBL" id="PSQE01000008">
    <property type="protein sequence ID" value="RHN40044.1"/>
    <property type="molecule type" value="Genomic_DNA"/>
</dbReference>
<organism evidence="2">
    <name type="scientific">Medicago truncatula</name>
    <name type="common">Barrel medic</name>
    <name type="synonym">Medicago tribuloides</name>
    <dbReference type="NCBI Taxonomy" id="3880"/>
    <lineage>
        <taxon>Eukaryota</taxon>
        <taxon>Viridiplantae</taxon>
        <taxon>Streptophyta</taxon>
        <taxon>Embryophyta</taxon>
        <taxon>Tracheophyta</taxon>
        <taxon>Spermatophyta</taxon>
        <taxon>Magnoliopsida</taxon>
        <taxon>eudicotyledons</taxon>
        <taxon>Gunneridae</taxon>
        <taxon>Pentapetalae</taxon>
        <taxon>rosids</taxon>
        <taxon>fabids</taxon>
        <taxon>Fabales</taxon>
        <taxon>Fabaceae</taxon>
        <taxon>Papilionoideae</taxon>
        <taxon>50 kb inversion clade</taxon>
        <taxon>NPAAA clade</taxon>
        <taxon>Hologalegina</taxon>
        <taxon>IRL clade</taxon>
        <taxon>Trifolieae</taxon>
        <taxon>Medicago</taxon>
    </lineage>
</organism>
<protein>
    <submittedName>
        <fullName evidence="2">Putative chitinase</fullName>
        <ecNumber evidence="2">3.2.1.14</ecNumber>
    </submittedName>
</protein>
<dbReference type="OrthoDB" id="1395031at2759"/>
<dbReference type="EMBL" id="PSQE01000008">
    <property type="protein sequence ID" value="RHN40046.1"/>
    <property type="molecule type" value="Genomic_DNA"/>
</dbReference>
<evidence type="ECO:0000313" key="3">
    <source>
        <dbReference type="EMBL" id="RHN40045.1"/>
    </source>
</evidence>
<dbReference type="GO" id="GO:0008843">
    <property type="term" value="F:endochitinase activity"/>
    <property type="evidence" value="ECO:0007669"/>
    <property type="project" value="UniProtKB-EC"/>
</dbReference>
<dbReference type="InterPro" id="IPR017853">
    <property type="entry name" value="GH"/>
</dbReference>
<evidence type="ECO:0000313" key="4">
    <source>
        <dbReference type="EMBL" id="RHN40046.1"/>
    </source>
</evidence>
<keyword evidence="2" id="KW-0326">Glycosidase</keyword>
<keyword evidence="2" id="KW-0378">Hydrolase</keyword>
<dbReference type="Gramene" id="rna46137">
    <property type="protein sequence ID" value="RHN40045.1"/>
    <property type="gene ID" value="gene46137"/>
</dbReference>
<accession>A0A396GKD7</accession>
<dbReference type="Gene3D" id="3.20.20.80">
    <property type="entry name" value="Glycosidases"/>
    <property type="match status" value="1"/>
</dbReference>
<reference evidence="5" key="1">
    <citation type="journal article" date="2018" name="Nat. Plants">
        <title>Whole-genome landscape of Medicago truncatula symbiotic genes.</title>
        <authorList>
            <person name="Pecrix Y."/>
            <person name="Staton S.E."/>
            <person name="Sallet E."/>
            <person name="Lelandais-Briere C."/>
            <person name="Moreau S."/>
            <person name="Carrere S."/>
            <person name="Blein T."/>
            <person name="Jardinaud M.F."/>
            <person name="Latrasse D."/>
            <person name="Zouine M."/>
            <person name="Zahm M."/>
            <person name="Kreplak J."/>
            <person name="Mayjonade B."/>
            <person name="Satge C."/>
            <person name="Perez M."/>
            <person name="Cauet S."/>
            <person name="Marande W."/>
            <person name="Chantry-Darmon C."/>
            <person name="Lopez-Roques C."/>
            <person name="Bouchez O."/>
            <person name="Berard A."/>
            <person name="Debelle F."/>
            <person name="Munos S."/>
            <person name="Bendahmane A."/>
            <person name="Berges H."/>
            <person name="Niebel A."/>
            <person name="Buitink J."/>
            <person name="Frugier F."/>
            <person name="Benhamed M."/>
            <person name="Crespi M."/>
            <person name="Gouzy J."/>
            <person name="Gamas P."/>
        </authorList>
    </citation>
    <scope>NUCLEOTIDE SEQUENCE [LARGE SCALE GENOMIC DNA]</scope>
    <source>
        <strain evidence="5">cv. Jemalong A17</strain>
    </source>
</reference>
<dbReference type="PRINTS" id="PR00551">
    <property type="entry name" value="2SGLOBULIN"/>
</dbReference>
<evidence type="ECO:0000313" key="5">
    <source>
        <dbReference type="Proteomes" id="UP000265566"/>
    </source>
</evidence>
<dbReference type="Gramene" id="rna46136">
    <property type="protein sequence ID" value="RHN40044.1"/>
    <property type="gene ID" value="gene46136"/>
</dbReference>
<dbReference type="PANTHER" id="PTHR46476:SF13">
    <property type="entry name" value="2, PUTATIVE, EXPRESSED-RELATED"/>
    <property type="match status" value="1"/>
</dbReference>
<dbReference type="EC" id="3.2.1.14" evidence="2"/>
<dbReference type="GO" id="GO:0005975">
    <property type="term" value="P:carbohydrate metabolic process"/>
    <property type="evidence" value="ECO:0007669"/>
    <property type="project" value="InterPro"/>
</dbReference>
<gene>
    <name evidence="2" type="ORF">MtrunA17_Chr8g0350451</name>
    <name evidence="3" type="ORF">MtrunA17_Chr8g0350461</name>
    <name evidence="4" type="ORF">MtrunA17_Chr8g0350471</name>
</gene>
<dbReference type="InterPro" id="IPR001223">
    <property type="entry name" value="Glyco_hydro18_cat"/>
</dbReference>
<dbReference type="Proteomes" id="UP000265566">
    <property type="component" value="Chromosome 8"/>
</dbReference>
<dbReference type="PANTHER" id="PTHR46476">
    <property type="entry name" value="CHITINASE 2-LIKE"/>
    <property type="match status" value="1"/>
</dbReference>
<comment type="caution">
    <text evidence="2">The sequence shown here is derived from an EMBL/GenBank/DDBJ whole genome shotgun (WGS) entry which is preliminary data.</text>
</comment>
<evidence type="ECO:0000313" key="2">
    <source>
        <dbReference type="EMBL" id="RHN40044.1"/>
    </source>
</evidence>
<reference evidence="2" key="2">
    <citation type="journal article" date="2018" name="Nat. Plants">
        <title>Whole-genome landscape of Medicago truncatula symbiotic genes.</title>
        <authorList>
            <person name="Pecrix Y."/>
            <person name="Gamas P."/>
            <person name="Carrere S."/>
        </authorList>
    </citation>
    <scope>NUCLEOTIDE SEQUENCE</scope>
    <source>
        <tissue evidence="2">Leaves</tissue>
    </source>
</reference>
<sequence>MSHPIIDNNAVDRVIFREYIGVKPYPKPFKFPDIDNYKIAEFHIILAFAHETYNEDGKGTGSFSADWDLDICGIQSVKDIKQKCPNVKLVFSIGGRGTKYPFSPIEKNYWCDNAVDSLKTIIKQYNDIFAGIDINYEHINTNDENDFSNYVGDVINRLKNEVGIDVVSIAPSHANDNYYKLLYSAHADDINWVDYQFYMQPIPTENEFLSLFLSLAREYALEKLLVGASTDPRDGGNVPLDVFVQTCTNLIKHKSLSGIFIWNANDYEKIALDILTNN</sequence>
<dbReference type="Pfam" id="PF00704">
    <property type="entry name" value="Glyco_hydro_18"/>
    <property type="match status" value="1"/>
</dbReference>
<dbReference type="SUPFAM" id="SSF51445">
    <property type="entry name" value="(Trans)glycosidases"/>
    <property type="match status" value="1"/>
</dbReference>
<name>A0A396GKD7_MEDTR</name>
<feature type="domain" description="GH18" evidence="1">
    <location>
        <begin position="14"/>
        <end position="278"/>
    </location>
</feature>
<dbReference type="Gramene" id="rna46138">
    <property type="protein sequence ID" value="RHN40046.1"/>
    <property type="gene ID" value="gene46138"/>
</dbReference>